<accession>A0A286E2H6</accession>
<feature type="transmembrane region" description="Helical" evidence="7">
    <location>
        <begin position="99"/>
        <end position="119"/>
    </location>
</feature>
<protein>
    <recommendedName>
        <fullName evidence="7">Endolytic murein transglycosylase</fullName>
        <ecNumber evidence="7">4.2.2.29</ecNumber>
    </recommendedName>
    <alternativeName>
        <fullName evidence="7">Peptidoglycan lytic transglycosylase</fullName>
    </alternativeName>
    <alternativeName>
        <fullName evidence="7">Peptidoglycan polymerization terminase</fullName>
    </alternativeName>
</protein>
<evidence type="ECO:0000256" key="4">
    <source>
        <dbReference type="ARBA" id="ARBA00023136"/>
    </source>
</evidence>
<comment type="catalytic activity">
    <reaction evidence="7">
        <text>a peptidoglycan chain = a peptidoglycan chain with N-acetyl-1,6-anhydromuramyl-[peptide] at the reducing end + a peptidoglycan chain with N-acetylglucosamine at the non-reducing end.</text>
        <dbReference type="EC" id="4.2.2.29"/>
    </reaction>
</comment>
<keyword evidence="4 7" id="KW-0472">Membrane</keyword>
<organism evidence="8 9">
    <name type="scientific">Alysiella filiformis DSM 16848</name>
    <dbReference type="NCBI Taxonomy" id="1120981"/>
    <lineage>
        <taxon>Bacteria</taxon>
        <taxon>Pseudomonadati</taxon>
        <taxon>Pseudomonadota</taxon>
        <taxon>Betaproteobacteria</taxon>
        <taxon>Neisseriales</taxon>
        <taxon>Neisseriaceae</taxon>
        <taxon>Alysiella</taxon>
    </lineage>
</organism>
<dbReference type="Gene3D" id="3.30.1490.480">
    <property type="entry name" value="Endolytic murein transglycosylase"/>
    <property type="match status" value="1"/>
</dbReference>
<proteinExistence type="inferred from homology"/>
<keyword evidence="6 7" id="KW-0961">Cell wall biogenesis/degradation</keyword>
<dbReference type="Proteomes" id="UP000219669">
    <property type="component" value="Unassembled WGS sequence"/>
</dbReference>
<evidence type="ECO:0000256" key="7">
    <source>
        <dbReference type="HAMAP-Rule" id="MF_02065"/>
    </source>
</evidence>
<keyword evidence="3 7" id="KW-1133">Transmembrane helix</keyword>
<name>A0A286E2H6_9NEIS</name>
<evidence type="ECO:0000256" key="1">
    <source>
        <dbReference type="ARBA" id="ARBA00022475"/>
    </source>
</evidence>
<comment type="function">
    <text evidence="7">Functions as a peptidoglycan terminase that cleaves nascent peptidoglycan strands endolytically to terminate their elongation.</text>
</comment>
<evidence type="ECO:0000256" key="5">
    <source>
        <dbReference type="ARBA" id="ARBA00023239"/>
    </source>
</evidence>
<keyword evidence="1 7" id="KW-1003">Cell membrane</keyword>
<keyword evidence="7" id="KW-0997">Cell inner membrane</keyword>
<dbReference type="CDD" id="cd08010">
    <property type="entry name" value="MltG_like"/>
    <property type="match status" value="1"/>
</dbReference>
<feature type="site" description="Important for catalytic activity" evidence="7">
    <location>
        <position position="306"/>
    </location>
</feature>
<dbReference type="GO" id="GO:0009252">
    <property type="term" value="P:peptidoglycan biosynthetic process"/>
    <property type="evidence" value="ECO:0007669"/>
    <property type="project" value="UniProtKB-UniRule"/>
</dbReference>
<dbReference type="PANTHER" id="PTHR30518:SF2">
    <property type="entry name" value="ENDOLYTIC MUREIN TRANSGLYCOSYLASE"/>
    <property type="match status" value="1"/>
</dbReference>
<evidence type="ECO:0000313" key="8">
    <source>
        <dbReference type="EMBL" id="SOD65118.1"/>
    </source>
</evidence>
<evidence type="ECO:0000256" key="3">
    <source>
        <dbReference type="ARBA" id="ARBA00022989"/>
    </source>
</evidence>
<dbReference type="GO" id="GO:0071555">
    <property type="term" value="P:cell wall organization"/>
    <property type="evidence" value="ECO:0007669"/>
    <property type="project" value="UniProtKB-KW"/>
</dbReference>
<dbReference type="EMBL" id="OCNF01000001">
    <property type="protein sequence ID" value="SOD65118.1"/>
    <property type="molecule type" value="Genomic_DNA"/>
</dbReference>
<sequence>MEVTLLPLPVGEGWGEGMLLNKPSLQLSPIGREGRFVGKLTVTYPEFTLNEMEVNLVFWLIWLTFYFLSRTVRQPESKKPKICYTSRFRLQRAIMFKKVLLGFVIPFIVMAAMLSWAMFAPVAVPENYRVRIEKGQGLAQVSQRLAQDKVIHSALAMRVAAYAQNMQNKMRVGNYKLPAQISTWDLLQHLQQRPDTTVVRVVEGKRFKDLRQAVNENPNLRHETLNWSDEKLLQTLDANAPSSHPEGLFFPDSYEADVGSSDLQIFQAAYRNMQKQLNQVWENRAPNLPYQNPYELLTMASIVEKETGHPDDRKDVAAVFRNRLIIGMRLQTDPTVIYGMGDAYQGKIRRADLERDTPYNTYTRAGLTPTPIALPSRAALEAAAHPSDAEYIYFVSRMDNTGRSQFSKTLSEHNEAVRKYILKK</sequence>
<dbReference type="PANTHER" id="PTHR30518">
    <property type="entry name" value="ENDOLYTIC MUREIN TRANSGLYCOSYLASE"/>
    <property type="match status" value="1"/>
</dbReference>
<dbReference type="AlphaFoldDB" id="A0A286E2H6"/>
<dbReference type="GO" id="GO:0008932">
    <property type="term" value="F:lytic endotransglycosylase activity"/>
    <property type="evidence" value="ECO:0007669"/>
    <property type="project" value="UniProtKB-UniRule"/>
</dbReference>
<dbReference type="EC" id="4.2.2.29" evidence="7"/>
<dbReference type="Pfam" id="PF02618">
    <property type="entry name" value="YceG"/>
    <property type="match status" value="1"/>
</dbReference>
<dbReference type="Gene3D" id="3.30.160.60">
    <property type="entry name" value="Classic Zinc Finger"/>
    <property type="match status" value="1"/>
</dbReference>
<reference evidence="8 9" key="1">
    <citation type="submission" date="2017-09" db="EMBL/GenBank/DDBJ databases">
        <authorList>
            <person name="Ehlers B."/>
            <person name="Leendertz F.H."/>
        </authorList>
    </citation>
    <scope>NUCLEOTIDE SEQUENCE [LARGE SCALE GENOMIC DNA]</scope>
    <source>
        <strain evidence="8 9">DSM 16848</strain>
    </source>
</reference>
<feature type="transmembrane region" description="Helical" evidence="7">
    <location>
        <begin position="54"/>
        <end position="72"/>
    </location>
</feature>
<evidence type="ECO:0000256" key="6">
    <source>
        <dbReference type="ARBA" id="ARBA00023316"/>
    </source>
</evidence>
<dbReference type="GO" id="GO:0005886">
    <property type="term" value="C:plasma membrane"/>
    <property type="evidence" value="ECO:0007669"/>
    <property type="project" value="UniProtKB-UniRule"/>
</dbReference>
<dbReference type="InterPro" id="IPR003770">
    <property type="entry name" value="MLTG-like"/>
</dbReference>
<evidence type="ECO:0000256" key="2">
    <source>
        <dbReference type="ARBA" id="ARBA00022692"/>
    </source>
</evidence>
<keyword evidence="2 7" id="KW-0812">Transmembrane</keyword>
<comment type="caution">
    <text evidence="7">Lacks conserved residue(s) required for the propagation of feature annotation.</text>
</comment>
<dbReference type="HAMAP" id="MF_02065">
    <property type="entry name" value="MltG"/>
    <property type="match status" value="1"/>
</dbReference>
<dbReference type="NCBIfam" id="TIGR00247">
    <property type="entry name" value="endolytic transglycosylase MltG"/>
    <property type="match status" value="1"/>
</dbReference>
<evidence type="ECO:0000313" key="9">
    <source>
        <dbReference type="Proteomes" id="UP000219669"/>
    </source>
</evidence>
<keyword evidence="9" id="KW-1185">Reference proteome</keyword>
<gene>
    <name evidence="7" type="primary">mltG</name>
    <name evidence="8" type="ORF">SAMN02746062_00213</name>
</gene>
<comment type="similarity">
    <text evidence="7">Belongs to the transglycosylase MltG family.</text>
</comment>
<keyword evidence="5 7" id="KW-0456">Lyase</keyword>